<reference evidence="1 2" key="1">
    <citation type="submission" date="2018-02" db="EMBL/GenBank/DDBJ databases">
        <title>Genomic Encyclopedia of Archaeal and Bacterial Type Strains, Phase II (KMG-II): from individual species to whole genera.</title>
        <authorList>
            <person name="Goeker M."/>
        </authorList>
    </citation>
    <scope>NUCLEOTIDE SEQUENCE [LARGE SCALE GENOMIC DNA]</scope>
    <source>
        <strain evidence="1 2">DSM 22857</strain>
    </source>
</reference>
<name>A0A2S6IBZ2_9ACTN</name>
<comment type="caution">
    <text evidence="1">The sequence shown here is derived from an EMBL/GenBank/DDBJ whole genome shotgun (WGS) entry which is preliminary data.</text>
</comment>
<evidence type="ECO:0000313" key="2">
    <source>
        <dbReference type="Proteomes" id="UP000239485"/>
    </source>
</evidence>
<dbReference type="RefSeq" id="WP_211291331.1">
    <property type="nucleotide sequence ID" value="NZ_PTJD01000033.1"/>
</dbReference>
<dbReference type="AlphaFoldDB" id="A0A2S6IBZ2"/>
<dbReference type="Proteomes" id="UP000239485">
    <property type="component" value="Unassembled WGS sequence"/>
</dbReference>
<organism evidence="1 2">
    <name type="scientific">Kineococcus xinjiangensis</name>
    <dbReference type="NCBI Taxonomy" id="512762"/>
    <lineage>
        <taxon>Bacteria</taxon>
        <taxon>Bacillati</taxon>
        <taxon>Actinomycetota</taxon>
        <taxon>Actinomycetes</taxon>
        <taxon>Kineosporiales</taxon>
        <taxon>Kineosporiaceae</taxon>
        <taxon>Kineococcus</taxon>
    </lineage>
</organism>
<sequence>MDVVVEVGDWEHVCCGSPIERNEVVDLSCIRWMDEDGQVHLGESHHELDVQPIERVQGRVIDIHVVDQGGRTLPILRVPSGDALRGVDPADDGHLEDPWTGEVLTSDHGDFLTGGSFLVTIRTVEQPSHDPR</sequence>
<dbReference type="EMBL" id="PTJD01000033">
    <property type="protein sequence ID" value="PPK89803.1"/>
    <property type="molecule type" value="Genomic_DNA"/>
</dbReference>
<gene>
    <name evidence="1" type="ORF">CLV92_1333</name>
</gene>
<proteinExistence type="predicted"/>
<protein>
    <submittedName>
        <fullName evidence="1">Uncharacterized protein</fullName>
    </submittedName>
</protein>
<evidence type="ECO:0000313" key="1">
    <source>
        <dbReference type="EMBL" id="PPK89803.1"/>
    </source>
</evidence>
<keyword evidence="2" id="KW-1185">Reference proteome</keyword>
<accession>A0A2S6IBZ2</accession>